<dbReference type="AlphaFoldDB" id="A0A0F3KC90"/>
<proteinExistence type="predicted"/>
<evidence type="ECO:0000313" key="2">
    <source>
        <dbReference type="Proteomes" id="UP000033651"/>
    </source>
</evidence>
<evidence type="ECO:0000313" key="1">
    <source>
        <dbReference type="EMBL" id="KJV28885.1"/>
    </source>
</evidence>
<accession>A0A0F3KC90</accession>
<sequence>MLMLALVAPTAAAVATDVAPSSYTPTPEQRALAAALPLLAPPPGRNVYPLLNTFGDESIGADERKVFCPADANSCLDHARKHEAAIRVVLDKHPVVLAKVESIANYDIWWNTNEPLFDAPLIPRITPLQLWPADAALRFVGGDEVGGLSKACTAAATFRRMHAHTNTMIDHGATLLVAQRSMKLSMEMLAAKSPSTPVPAMCGQAFLPPTAADVDFRAAAGFEAAVSANMAQTQALPGMQYLNIGPLSALAGKDAQDAMLAGRALSAAAVDIAPFEPERLNGDGSLIPELRRQYVAYITQLMERSAGYVTLLRKGGDALQASKAP</sequence>
<organism evidence="1 2">
    <name type="scientific">Luteibacter yeojuensis</name>
    <dbReference type="NCBI Taxonomy" id="345309"/>
    <lineage>
        <taxon>Bacteria</taxon>
        <taxon>Pseudomonadati</taxon>
        <taxon>Pseudomonadota</taxon>
        <taxon>Gammaproteobacteria</taxon>
        <taxon>Lysobacterales</taxon>
        <taxon>Rhodanobacteraceae</taxon>
        <taxon>Luteibacter</taxon>
    </lineage>
</organism>
<dbReference type="EMBL" id="JZRB01000042">
    <property type="protein sequence ID" value="KJV28885.1"/>
    <property type="molecule type" value="Genomic_DNA"/>
</dbReference>
<name>A0A0F3KC90_9GAMM</name>
<reference evidence="1 2" key="1">
    <citation type="submission" date="2015-03" db="EMBL/GenBank/DDBJ databases">
        <title>Draft genome sequence of Luteibacter yeojuensis strain SU11.</title>
        <authorList>
            <person name="Sulaiman J."/>
            <person name="Priya K."/>
            <person name="Chan K.-G."/>
        </authorList>
    </citation>
    <scope>NUCLEOTIDE SEQUENCE [LARGE SCALE GENOMIC DNA]</scope>
    <source>
        <strain evidence="1 2">SU11</strain>
    </source>
</reference>
<gene>
    <name evidence="1" type="ORF">VI08_16475</name>
</gene>
<keyword evidence="2" id="KW-1185">Reference proteome</keyword>
<dbReference type="PATRIC" id="fig|345309.4.peg.3075"/>
<comment type="caution">
    <text evidence="1">The sequence shown here is derived from an EMBL/GenBank/DDBJ whole genome shotgun (WGS) entry which is preliminary data.</text>
</comment>
<dbReference type="Proteomes" id="UP000033651">
    <property type="component" value="Unassembled WGS sequence"/>
</dbReference>
<protein>
    <submittedName>
        <fullName evidence="1">Uncharacterized protein</fullName>
    </submittedName>
</protein>